<dbReference type="EMBL" id="WMIB01000007">
    <property type="protein sequence ID" value="MTH53660.1"/>
    <property type="molecule type" value="Genomic_DNA"/>
</dbReference>
<gene>
    <name evidence="2" type="ORF">GKZ89_09615</name>
</gene>
<sequence>MNENEERKVEKMADSIFRKDLSEFGVPAQSGLLKISAQMMEYVKEKDRGQTGLVLKEIMDKLDEADPLKRSGFFSRFLPGKTPQELLSRYRKMSVQLDRAALRLAGSKDLLLADIEMLDDLYEQNEAFHRELNICIEAGERKLRELHPEEEAAESLDRRLYDLKISREIARQTAPQIKLIQHTNRLLIGKIQSSVLTAIPLWRNRISMASDVLRQQNAEDAPKALSDEKEALQRNLEESLLIQKEGFMQREDAERKLASLQIKKGV</sequence>
<name>A0A7X2S520_9BACI</name>
<evidence type="ECO:0000313" key="2">
    <source>
        <dbReference type="EMBL" id="MTH53660.1"/>
    </source>
</evidence>
<dbReference type="AlphaFoldDB" id="A0A7X2S520"/>
<dbReference type="Pfam" id="PF05816">
    <property type="entry name" value="TelA"/>
    <property type="match status" value="1"/>
</dbReference>
<dbReference type="PANTHER" id="PTHR38432:SF1">
    <property type="entry name" value="TELA-LIKE PROTEIN SAOUHSC_01408"/>
    <property type="match status" value="1"/>
</dbReference>
<dbReference type="Proteomes" id="UP000434639">
    <property type="component" value="Unassembled WGS sequence"/>
</dbReference>
<evidence type="ECO:0008006" key="4">
    <source>
        <dbReference type="Google" id="ProtNLM"/>
    </source>
</evidence>
<dbReference type="PANTHER" id="PTHR38432">
    <property type="entry name" value="TELA-LIKE PROTEIN SAOUHSC_01408"/>
    <property type="match status" value="1"/>
</dbReference>
<accession>A0A7X2S520</accession>
<reference evidence="2 3" key="1">
    <citation type="journal article" date="2017" name="Int. J. Syst. Evol. Microbiol.">
        <title>Bacillus mangrovi sp. nov., isolated from a sediment sample from a mangrove forest.</title>
        <authorList>
            <person name="Gupta V."/>
            <person name="Singh P.K."/>
            <person name="Korpole S."/>
            <person name="Tanuku N.R.S."/>
            <person name="Pinnaka A.K."/>
        </authorList>
    </citation>
    <scope>NUCLEOTIDE SEQUENCE [LARGE SCALE GENOMIC DNA]</scope>
    <source>
        <strain evidence="2 3">KCTC 33872</strain>
    </source>
</reference>
<comment type="similarity">
    <text evidence="1">Belongs to the TelA family.</text>
</comment>
<organism evidence="2 3">
    <name type="scientific">Metabacillus mangrovi</name>
    <dbReference type="NCBI Taxonomy" id="1491830"/>
    <lineage>
        <taxon>Bacteria</taxon>
        <taxon>Bacillati</taxon>
        <taxon>Bacillota</taxon>
        <taxon>Bacilli</taxon>
        <taxon>Bacillales</taxon>
        <taxon>Bacillaceae</taxon>
        <taxon>Metabacillus</taxon>
    </lineage>
</organism>
<protein>
    <recommendedName>
        <fullName evidence="4">Toxic anion resistance protein</fullName>
    </recommendedName>
</protein>
<evidence type="ECO:0000256" key="1">
    <source>
        <dbReference type="ARBA" id="ARBA00005541"/>
    </source>
</evidence>
<proteinExistence type="inferred from homology"/>
<dbReference type="OrthoDB" id="9768858at2"/>
<dbReference type="InterPro" id="IPR008863">
    <property type="entry name" value="Toxic_anion-R_TelA"/>
</dbReference>
<keyword evidence="3" id="KW-1185">Reference proteome</keyword>
<evidence type="ECO:0000313" key="3">
    <source>
        <dbReference type="Proteomes" id="UP000434639"/>
    </source>
</evidence>
<comment type="caution">
    <text evidence="2">The sequence shown here is derived from an EMBL/GenBank/DDBJ whole genome shotgun (WGS) entry which is preliminary data.</text>
</comment>
<dbReference type="RefSeq" id="WP_155112190.1">
    <property type="nucleotide sequence ID" value="NZ_WMIB01000007.1"/>
</dbReference>